<evidence type="ECO:0000313" key="2">
    <source>
        <dbReference type="EMBL" id="TMW62393.1"/>
    </source>
</evidence>
<feature type="compositionally biased region" description="Basic and acidic residues" evidence="1">
    <location>
        <begin position="124"/>
        <end position="139"/>
    </location>
</feature>
<feature type="region of interest" description="Disordered" evidence="1">
    <location>
        <begin position="109"/>
        <end position="168"/>
    </location>
</feature>
<feature type="compositionally biased region" description="Basic residues" evidence="1">
    <location>
        <begin position="140"/>
        <end position="168"/>
    </location>
</feature>
<sequence>MERRRGRVAERGVMEYLVRYEQILDGNGNGDANADYYRVYQRPLGSTGPKDVNKTFLSSTIRSVDAHNRRHQDAGSDDERQYWAELKAAKTKKMWENMYATGSVMVDNAPTFASSDEDSDDDDVKPNPKVESSDSDSDRKHRTKKDKHKKSKKAKKTSKKHSKRRKDD</sequence>
<dbReference type="AlphaFoldDB" id="A0A8K1CH43"/>
<dbReference type="EMBL" id="SPLM01000074">
    <property type="protein sequence ID" value="TMW62393.1"/>
    <property type="molecule type" value="Genomic_DNA"/>
</dbReference>
<accession>A0A8K1CH43</accession>
<reference evidence="2" key="1">
    <citation type="submission" date="2019-03" db="EMBL/GenBank/DDBJ databases">
        <title>Long read genome sequence of the mycoparasitic Pythium oligandrum ATCC 38472 isolated from sugarbeet rhizosphere.</title>
        <authorList>
            <person name="Gaulin E."/>
        </authorList>
    </citation>
    <scope>NUCLEOTIDE SEQUENCE</scope>
    <source>
        <strain evidence="2">ATCC 38472_TT</strain>
    </source>
</reference>
<dbReference type="Proteomes" id="UP000794436">
    <property type="component" value="Unassembled WGS sequence"/>
</dbReference>
<evidence type="ECO:0000256" key="1">
    <source>
        <dbReference type="SAM" id="MobiDB-lite"/>
    </source>
</evidence>
<dbReference type="OrthoDB" id="76965at2759"/>
<gene>
    <name evidence="2" type="ORF">Poli38472_009886</name>
</gene>
<proteinExistence type="predicted"/>
<name>A0A8K1CH43_PYTOL</name>
<comment type="caution">
    <text evidence="2">The sequence shown here is derived from an EMBL/GenBank/DDBJ whole genome shotgun (WGS) entry which is preliminary data.</text>
</comment>
<organism evidence="2 3">
    <name type="scientific">Pythium oligandrum</name>
    <name type="common">Mycoparasitic fungus</name>
    <dbReference type="NCBI Taxonomy" id="41045"/>
    <lineage>
        <taxon>Eukaryota</taxon>
        <taxon>Sar</taxon>
        <taxon>Stramenopiles</taxon>
        <taxon>Oomycota</taxon>
        <taxon>Peronosporomycetes</taxon>
        <taxon>Pythiales</taxon>
        <taxon>Pythiaceae</taxon>
        <taxon>Pythium</taxon>
    </lineage>
</organism>
<evidence type="ECO:0000313" key="3">
    <source>
        <dbReference type="Proteomes" id="UP000794436"/>
    </source>
</evidence>
<keyword evidence="3" id="KW-1185">Reference proteome</keyword>
<protein>
    <submittedName>
        <fullName evidence="2">Uncharacterized protein</fullName>
    </submittedName>
</protein>